<organism evidence="4 5">
    <name type="scientific">Armillaria solidipes</name>
    <dbReference type="NCBI Taxonomy" id="1076256"/>
    <lineage>
        <taxon>Eukaryota</taxon>
        <taxon>Fungi</taxon>
        <taxon>Dikarya</taxon>
        <taxon>Basidiomycota</taxon>
        <taxon>Agaricomycotina</taxon>
        <taxon>Agaricomycetes</taxon>
        <taxon>Agaricomycetidae</taxon>
        <taxon>Agaricales</taxon>
        <taxon>Marasmiineae</taxon>
        <taxon>Physalacriaceae</taxon>
        <taxon>Armillaria</taxon>
    </lineage>
</organism>
<evidence type="ECO:0000256" key="2">
    <source>
        <dbReference type="SAM" id="MobiDB-lite"/>
    </source>
</evidence>
<feature type="compositionally biased region" description="Polar residues" evidence="2">
    <location>
        <begin position="18"/>
        <end position="29"/>
    </location>
</feature>
<gene>
    <name evidence="4" type="ORF">ARMSODRAFT_371315</name>
</gene>
<accession>A0A2H3B909</accession>
<evidence type="ECO:0000256" key="1">
    <source>
        <dbReference type="ARBA" id="ARBA00022737"/>
    </source>
</evidence>
<evidence type="ECO:0000313" key="5">
    <source>
        <dbReference type="Proteomes" id="UP000218334"/>
    </source>
</evidence>
<reference evidence="5" key="1">
    <citation type="journal article" date="2017" name="Nat. Ecol. Evol.">
        <title>Genome expansion and lineage-specific genetic innovations in the forest pathogenic fungi Armillaria.</title>
        <authorList>
            <person name="Sipos G."/>
            <person name="Prasanna A.N."/>
            <person name="Walter M.C."/>
            <person name="O'Connor E."/>
            <person name="Balint B."/>
            <person name="Krizsan K."/>
            <person name="Kiss B."/>
            <person name="Hess J."/>
            <person name="Varga T."/>
            <person name="Slot J."/>
            <person name="Riley R."/>
            <person name="Boka B."/>
            <person name="Rigling D."/>
            <person name="Barry K."/>
            <person name="Lee J."/>
            <person name="Mihaltcheva S."/>
            <person name="LaButti K."/>
            <person name="Lipzen A."/>
            <person name="Waldron R."/>
            <person name="Moloney N.M."/>
            <person name="Sperisen C."/>
            <person name="Kredics L."/>
            <person name="Vagvoelgyi C."/>
            <person name="Patrignani A."/>
            <person name="Fitzpatrick D."/>
            <person name="Nagy I."/>
            <person name="Doyle S."/>
            <person name="Anderson J.B."/>
            <person name="Grigoriev I.V."/>
            <person name="Gueldener U."/>
            <person name="Muensterkoetter M."/>
            <person name="Nagy L.G."/>
        </authorList>
    </citation>
    <scope>NUCLEOTIDE SEQUENCE [LARGE SCALE GENOMIC DNA]</scope>
    <source>
        <strain evidence="5">28-4</strain>
    </source>
</reference>
<feature type="domain" description="Nephrocystin 3-like N-terminal" evidence="3">
    <location>
        <begin position="244"/>
        <end position="402"/>
    </location>
</feature>
<dbReference type="Proteomes" id="UP000218334">
    <property type="component" value="Unassembled WGS sequence"/>
</dbReference>
<name>A0A2H3B909_9AGAR</name>
<sequence>MSAAPQGGPSNIADPESQDTSDLSGLQPEETSAMSVEDYYATAEEVVGETVELNFERSEWMSRLIDGFDIVKSVIDAFTNAHPAASIAWGVISPCVSILKQRIERDNTVLRLYEAMITTYKEASNYRQLWQEQRLQPIYKALFQTTSDCGMFIKRYTNKNRIKRLLLRNVTKNAEEFIQEFANLRKQLKSGVAKDTLVATLGVRANVDILTIKTLLQQLKPKQELGPKSTCMPGTRKETIKYLLTWITDCDDSVLWCSGLAGTGKSSLVGSLHNRLCLDMSRRSRLAAFIRYDRTSYWHSSELITSIAYSLAMFDHRIGNVIAQALTASPAAAKLPASESRTQFRILVQEPLETIPELQDEGPLVVIIDGLDESDVSPELLEVIADGFGPELPFMRLIISSRPEEKIARVFKNRPHVHRYPLDTSSDEVKRDIQYFIQQRFASINDASVWGTRRKEDVVTSLAERASGLFIWAATACSFLCDFPGSKRLEVLLNTTIPADAAAALMILYQAALKTIASEVPGEDVRQCIRAVLGALIVRKGKMTVPMLPELVLQQGDPRAQLIVARLGSVVQERSDGSLELIHKSFDDFLQDHGRCGSGWFIDVKEHERELARRCVLSLTSFFKNWTPTRVQLEPVLSDIETIQDCYRRVVPSHIGDFAVNLLWWHFDTFVELGIDTYRPLFDRYFLSWLEILLAFGSSLPVNILLKFISVINAEVTDQSLRTYVYHAFIFCDRFAGFSKKDPVHPAHVYTHAMTISPSANFICRDWGQSSGVNAPFDKERLLAFIPCSVSTNETVTSYSGSIDRFYTFESSRHIQIEFIWNYTELESRHQKMDQNKFYSGGSVGFDVNTGRIQDPSPLSILRFFDLQFPPFCEASTSHKSFYASGQVVGLVYWGTSHGDGPECSLNSTQYETIGKDDSDPQDAMICNVDDDNDCDNRTDNSITPLSMFISIANTQTSHCDNYLLPAIGRCPVVQYAHGLLVVEKRSGLMLKVEPGTTGCRKWMTLDSGANGVDTFAVIEDGSRFLGLTGAAGEISLQEWETSTGTLCCERIYGCPDFQYDNPFSEFCCQMSPDGSKVAVSQSWRPYQTYILGITSGSSADITDLKDARDLAWFPDSKRIAYLRRWQCEHGLCDECCDLVVQRLASGQITTIHRWYSPDEAWIGRIGRILVTPDGSRVITRSDQFEIDQSEFNQSKFRTWDVSDL</sequence>
<dbReference type="PANTHER" id="PTHR10039:SF14">
    <property type="entry name" value="NACHT DOMAIN-CONTAINING PROTEIN"/>
    <property type="match status" value="1"/>
</dbReference>
<dbReference type="InterPro" id="IPR027417">
    <property type="entry name" value="P-loop_NTPase"/>
</dbReference>
<dbReference type="PANTHER" id="PTHR10039">
    <property type="entry name" value="AMELOGENIN"/>
    <property type="match status" value="1"/>
</dbReference>
<dbReference type="InterPro" id="IPR056884">
    <property type="entry name" value="NPHP3-like_N"/>
</dbReference>
<dbReference type="Gene3D" id="2.120.10.30">
    <property type="entry name" value="TolB, C-terminal domain"/>
    <property type="match status" value="1"/>
</dbReference>
<dbReference type="InterPro" id="IPR011042">
    <property type="entry name" value="6-blade_b-propeller_TolB-like"/>
</dbReference>
<dbReference type="Pfam" id="PF24883">
    <property type="entry name" value="NPHP3_N"/>
    <property type="match status" value="1"/>
</dbReference>
<dbReference type="EMBL" id="KZ293442">
    <property type="protein sequence ID" value="PBK66160.1"/>
    <property type="molecule type" value="Genomic_DNA"/>
</dbReference>
<proteinExistence type="predicted"/>
<dbReference type="Gene3D" id="3.40.50.300">
    <property type="entry name" value="P-loop containing nucleotide triphosphate hydrolases"/>
    <property type="match status" value="1"/>
</dbReference>
<evidence type="ECO:0000313" key="4">
    <source>
        <dbReference type="EMBL" id="PBK66160.1"/>
    </source>
</evidence>
<keyword evidence="5" id="KW-1185">Reference proteome</keyword>
<dbReference type="SUPFAM" id="SSF52540">
    <property type="entry name" value="P-loop containing nucleoside triphosphate hydrolases"/>
    <property type="match status" value="1"/>
</dbReference>
<protein>
    <recommendedName>
        <fullName evidence="3">Nephrocystin 3-like N-terminal domain-containing protein</fullName>
    </recommendedName>
</protein>
<keyword evidence="1" id="KW-0677">Repeat</keyword>
<dbReference type="STRING" id="1076256.A0A2H3B909"/>
<dbReference type="AlphaFoldDB" id="A0A2H3B909"/>
<feature type="region of interest" description="Disordered" evidence="2">
    <location>
        <begin position="1"/>
        <end position="29"/>
    </location>
</feature>
<evidence type="ECO:0000259" key="3">
    <source>
        <dbReference type="Pfam" id="PF24883"/>
    </source>
</evidence>
<dbReference type="SUPFAM" id="SSF82171">
    <property type="entry name" value="DPP6 N-terminal domain-like"/>
    <property type="match status" value="1"/>
</dbReference>